<dbReference type="Proteomes" id="UP000004259">
    <property type="component" value="Unassembled WGS sequence"/>
</dbReference>
<dbReference type="OrthoDB" id="1908495at2"/>
<comment type="caution">
    <text evidence="1">The sequence shown here is derived from an EMBL/GenBank/DDBJ whole genome shotgun (WGS) entry which is preliminary data.</text>
</comment>
<dbReference type="InterPro" id="IPR029058">
    <property type="entry name" value="AB_hydrolase_fold"/>
</dbReference>
<dbReference type="EMBL" id="ADKM02000075">
    <property type="protein sequence ID" value="EGC03162.1"/>
    <property type="molecule type" value="Genomic_DNA"/>
</dbReference>
<gene>
    <name evidence="1" type="ORF">CUS_6882</name>
</gene>
<dbReference type="Gene3D" id="3.40.50.1820">
    <property type="entry name" value="alpha/beta hydrolase"/>
    <property type="match status" value="1"/>
</dbReference>
<accession>E9SC65</accession>
<evidence type="ECO:0000313" key="1">
    <source>
        <dbReference type="EMBL" id="EGC03162.1"/>
    </source>
</evidence>
<evidence type="ECO:0000313" key="2">
    <source>
        <dbReference type="Proteomes" id="UP000004259"/>
    </source>
</evidence>
<dbReference type="SUPFAM" id="SSF53474">
    <property type="entry name" value="alpha/beta-Hydrolases"/>
    <property type="match status" value="1"/>
</dbReference>
<name>E9SC65_RUMAL</name>
<keyword evidence="2" id="KW-1185">Reference proteome</keyword>
<dbReference type="eggNOG" id="COG0400">
    <property type="taxonomic scope" value="Bacteria"/>
</dbReference>
<reference evidence="1 2" key="1">
    <citation type="submission" date="2011-02" db="EMBL/GenBank/DDBJ databases">
        <authorList>
            <person name="Nelson K.E."/>
            <person name="Sutton G."/>
            <person name="Torralba M."/>
            <person name="Durkin S."/>
            <person name="Harkins D."/>
            <person name="Montgomery R."/>
            <person name="Ziemer C."/>
            <person name="Klaassens E."/>
            <person name="Ocuiv P."/>
            <person name="Morrison M."/>
        </authorList>
    </citation>
    <scope>NUCLEOTIDE SEQUENCE [LARGE SCALE GENOMIC DNA]</scope>
    <source>
        <strain evidence="1 2">8</strain>
    </source>
</reference>
<dbReference type="AlphaFoldDB" id="E9SC65"/>
<dbReference type="STRING" id="246199.CUS_6882"/>
<organism evidence="1 2">
    <name type="scientific">Ruminococcus albus 8</name>
    <dbReference type="NCBI Taxonomy" id="246199"/>
    <lineage>
        <taxon>Bacteria</taxon>
        <taxon>Bacillati</taxon>
        <taxon>Bacillota</taxon>
        <taxon>Clostridia</taxon>
        <taxon>Eubacteriales</taxon>
        <taxon>Oscillospiraceae</taxon>
        <taxon>Ruminococcus</taxon>
    </lineage>
</organism>
<dbReference type="RefSeq" id="WP_002849311.1">
    <property type="nucleotide sequence ID" value="NZ_ADKM02000075.1"/>
</dbReference>
<protein>
    <submittedName>
        <fullName evidence="1">Conserved domain protein</fullName>
    </submittedName>
</protein>
<sequence length="180" mass="20155">MKLCILFPGIGYHCDKPLLYYAGKLARSKGYEVKALKYSGFDTSVKDNEDKMRNAAKLALSQSKAQLADIDLSVYEKIIFIGKSIGTAACLAYREDVRINAECVLLTPLLQTFEMPSDNCTAFHGTADQWADTSALRSVCQQKNVPLCEYDKANHSLETGDVMTDLKYLRDVIEKIERLL</sequence>
<proteinExistence type="predicted"/>